<dbReference type="Pfam" id="PF07963">
    <property type="entry name" value="N_methyl"/>
    <property type="match status" value="1"/>
</dbReference>
<dbReference type="InterPro" id="IPR045584">
    <property type="entry name" value="Pilin-like"/>
</dbReference>
<dbReference type="InterPro" id="IPR012902">
    <property type="entry name" value="N_methyl_site"/>
</dbReference>
<keyword evidence="2" id="KW-1133">Transmembrane helix</keyword>
<dbReference type="PANTHER" id="PTHR30093:SF34">
    <property type="entry name" value="PREPILIN PEPTIDASE-DEPENDENT PROTEIN D"/>
    <property type="match status" value="1"/>
</dbReference>
<dbReference type="PANTHER" id="PTHR30093">
    <property type="entry name" value="GENERAL SECRETION PATHWAY PROTEIN G"/>
    <property type="match status" value="1"/>
</dbReference>
<dbReference type="NCBIfam" id="TIGR02532">
    <property type="entry name" value="IV_pilin_GFxxxE"/>
    <property type="match status" value="1"/>
</dbReference>
<dbReference type="Gene3D" id="3.30.700.10">
    <property type="entry name" value="Glycoprotein, Type 4 Pilin"/>
    <property type="match status" value="1"/>
</dbReference>
<dbReference type="Proteomes" id="UP000461880">
    <property type="component" value="Unassembled WGS sequence"/>
</dbReference>
<keyword evidence="4" id="KW-1185">Reference proteome</keyword>
<organism evidence="3 4">
    <name type="scientific">Stecheria intestinalis</name>
    <dbReference type="NCBI Taxonomy" id="2606630"/>
    <lineage>
        <taxon>Bacteria</taxon>
        <taxon>Bacillati</taxon>
        <taxon>Bacillota</taxon>
        <taxon>Erysipelotrichia</taxon>
        <taxon>Erysipelotrichales</taxon>
        <taxon>Erysipelotrichaceae</taxon>
        <taxon>Stecheria</taxon>
    </lineage>
</organism>
<evidence type="ECO:0000256" key="1">
    <source>
        <dbReference type="ARBA" id="ARBA00022481"/>
    </source>
</evidence>
<accession>A0A7X2NUA7</accession>
<keyword evidence="2" id="KW-0812">Transmembrane</keyword>
<proteinExistence type="predicted"/>
<gene>
    <name evidence="3" type="ORF">FYJ51_11965</name>
</gene>
<evidence type="ECO:0000313" key="3">
    <source>
        <dbReference type="EMBL" id="MSS59608.1"/>
    </source>
</evidence>
<evidence type="ECO:0000313" key="4">
    <source>
        <dbReference type="Proteomes" id="UP000461880"/>
    </source>
</evidence>
<protein>
    <submittedName>
        <fullName evidence="3">Pilin</fullName>
    </submittedName>
</protein>
<sequence length="171" mass="19277">MRSFSAILRTCGRYYERGVMHSMKKNKNGFTLAELLIVVAIIGVLVAISIPIFNNQLRKARLATNQANARAAYAAAIAEYISLGEPQPASKWGFSYDVSTGKVTAYEDYTKNKPSDGFGPAIWKPEYLNIESWKDIAFDEKQYSSFYNKVKTTWTFVLNNDGSISVIYYKP</sequence>
<evidence type="ECO:0000256" key="2">
    <source>
        <dbReference type="SAM" id="Phobius"/>
    </source>
</evidence>
<feature type="transmembrane region" description="Helical" evidence="2">
    <location>
        <begin position="30"/>
        <end position="53"/>
    </location>
</feature>
<comment type="caution">
    <text evidence="3">The sequence shown here is derived from an EMBL/GenBank/DDBJ whole genome shotgun (WGS) entry which is preliminary data.</text>
</comment>
<dbReference type="EMBL" id="VUMN01000039">
    <property type="protein sequence ID" value="MSS59608.1"/>
    <property type="molecule type" value="Genomic_DNA"/>
</dbReference>
<reference evidence="3 4" key="1">
    <citation type="submission" date="2019-08" db="EMBL/GenBank/DDBJ databases">
        <title>In-depth cultivation of the pig gut microbiome towards novel bacterial diversity and tailored functional studies.</title>
        <authorList>
            <person name="Wylensek D."/>
            <person name="Hitch T.C.A."/>
            <person name="Clavel T."/>
        </authorList>
    </citation>
    <scope>NUCLEOTIDE SEQUENCE [LARGE SCALE GENOMIC DNA]</scope>
    <source>
        <strain evidence="3 4">Oil+RF-744-GAM-WT-6</strain>
    </source>
</reference>
<dbReference type="AlphaFoldDB" id="A0A7X2NUA7"/>
<keyword evidence="1" id="KW-0488">Methylation</keyword>
<dbReference type="SUPFAM" id="SSF54523">
    <property type="entry name" value="Pili subunits"/>
    <property type="match status" value="1"/>
</dbReference>
<name>A0A7X2NUA7_9FIRM</name>
<keyword evidence="2" id="KW-0472">Membrane</keyword>